<feature type="domain" description="RNA polymerase sigma factor 70 region 4 type 2" evidence="7">
    <location>
        <begin position="131"/>
        <end position="181"/>
    </location>
</feature>
<reference evidence="9 10" key="1">
    <citation type="submission" date="2018-10" db="EMBL/GenBank/DDBJ databases">
        <title>Corynebacterium macginleyi genome sequencing and assembly of the type strain and two clinical samples.</title>
        <authorList>
            <person name="Bernier A.-M."/>
            <person name="Bernard K."/>
        </authorList>
    </citation>
    <scope>NUCLEOTIDE SEQUENCE [LARGE SCALE GENOMIC DNA]</scope>
    <source>
        <strain evidence="9 10">NML 120205</strain>
    </source>
</reference>
<sequence length="201" mass="22596">MDTMAIVERETLESLMLLTQQGDAASFARLYDQIAPQVLGLAVQILHDQAQGEEVTQEVFIEVWQRAADFDPEKGSANSWILRRARLRAIDRVRSAIATLKRDDREAFLLASIKRDGVEEQALRNVQRHAVRTSLEIMGEPHKTAILLAYFGDMTHAELARATGVPLGTAKTRVRDGLRKLEKILNQQREVLAEGVPNESR</sequence>
<evidence type="ECO:0000259" key="7">
    <source>
        <dbReference type="Pfam" id="PF08281"/>
    </source>
</evidence>
<dbReference type="SUPFAM" id="SSF88946">
    <property type="entry name" value="Sigma2 domain of RNA polymerase sigma factors"/>
    <property type="match status" value="1"/>
</dbReference>
<dbReference type="Proteomes" id="UP001518680">
    <property type="component" value="Unassembled WGS sequence"/>
</dbReference>
<reference evidence="8 11" key="2">
    <citation type="submission" date="2021-01" db="EMBL/GenBank/DDBJ databases">
        <title>Complete genome sequences of Corynebacterium macginleyi strains isolated from infectious keratitis.</title>
        <authorList>
            <person name="Sagerfors S."/>
            <person name="Poehlein A."/>
            <person name="Soderquist B."/>
            <person name="Bruggemann H."/>
        </authorList>
    </citation>
    <scope>NUCLEOTIDE SEQUENCE [LARGE SCALE GENOMIC DNA]</scope>
    <source>
        <strain evidence="8 11">12T220</strain>
    </source>
</reference>
<evidence type="ECO:0000313" key="11">
    <source>
        <dbReference type="Proteomes" id="UP001518680"/>
    </source>
</evidence>
<organism evidence="9 10">
    <name type="scientific">Corynebacterium macginleyi</name>
    <dbReference type="NCBI Taxonomy" id="38290"/>
    <lineage>
        <taxon>Bacteria</taxon>
        <taxon>Bacillati</taxon>
        <taxon>Actinomycetota</taxon>
        <taxon>Actinomycetes</taxon>
        <taxon>Mycobacteriales</taxon>
        <taxon>Corynebacteriaceae</taxon>
        <taxon>Corynebacterium</taxon>
    </lineage>
</organism>
<keyword evidence="11" id="KW-1185">Reference proteome</keyword>
<comment type="similarity">
    <text evidence="1">Belongs to the sigma-70 factor family. ECF subfamily.</text>
</comment>
<dbReference type="Proteomes" id="UP000270649">
    <property type="component" value="Unassembled WGS sequence"/>
</dbReference>
<keyword evidence="4" id="KW-0238">DNA-binding</keyword>
<dbReference type="Gene3D" id="1.10.1740.10">
    <property type="match status" value="1"/>
</dbReference>
<proteinExistence type="inferred from homology"/>
<dbReference type="InterPro" id="IPR013325">
    <property type="entry name" value="RNA_pol_sigma_r2"/>
</dbReference>
<dbReference type="InterPro" id="IPR039425">
    <property type="entry name" value="RNA_pol_sigma-70-like"/>
</dbReference>
<evidence type="ECO:0000313" key="9">
    <source>
        <dbReference type="EMBL" id="RMB60744.1"/>
    </source>
</evidence>
<protein>
    <submittedName>
        <fullName evidence="9">Sigma-70 family RNA polymerase sigma factor</fullName>
    </submittedName>
</protein>
<dbReference type="Gene3D" id="1.10.10.10">
    <property type="entry name" value="Winged helix-like DNA-binding domain superfamily/Winged helix DNA-binding domain"/>
    <property type="match status" value="1"/>
</dbReference>
<dbReference type="GO" id="GO:0006352">
    <property type="term" value="P:DNA-templated transcription initiation"/>
    <property type="evidence" value="ECO:0007669"/>
    <property type="project" value="InterPro"/>
</dbReference>
<dbReference type="Pfam" id="PF04542">
    <property type="entry name" value="Sigma70_r2"/>
    <property type="match status" value="1"/>
</dbReference>
<keyword evidence="2" id="KW-0805">Transcription regulation</keyword>
<evidence type="ECO:0000256" key="1">
    <source>
        <dbReference type="ARBA" id="ARBA00010641"/>
    </source>
</evidence>
<dbReference type="GO" id="GO:0016987">
    <property type="term" value="F:sigma factor activity"/>
    <property type="evidence" value="ECO:0007669"/>
    <property type="project" value="UniProtKB-KW"/>
</dbReference>
<dbReference type="SUPFAM" id="SSF88659">
    <property type="entry name" value="Sigma3 and sigma4 domains of RNA polymerase sigma factors"/>
    <property type="match status" value="1"/>
</dbReference>
<evidence type="ECO:0000256" key="2">
    <source>
        <dbReference type="ARBA" id="ARBA00023015"/>
    </source>
</evidence>
<keyword evidence="5" id="KW-0804">Transcription</keyword>
<keyword evidence="3" id="KW-0731">Sigma factor</keyword>
<dbReference type="Pfam" id="PF08281">
    <property type="entry name" value="Sigma70_r4_2"/>
    <property type="match status" value="1"/>
</dbReference>
<dbReference type="EMBL" id="REGC01000005">
    <property type="protein sequence ID" value="RMB60744.1"/>
    <property type="molecule type" value="Genomic_DNA"/>
</dbReference>
<dbReference type="AlphaFoldDB" id="A0A3M0G750"/>
<name>A0A3M0G750_9CORY</name>
<gene>
    <name evidence="9" type="ORF">D9543_05325</name>
    <name evidence="8" type="ORF">GWO63_009705</name>
</gene>
<dbReference type="InterPro" id="IPR036388">
    <property type="entry name" value="WH-like_DNA-bd_sf"/>
</dbReference>
<evidence type="ECO:0000256" key="3">
    <source>
        <dbReference type="ARBA" id="ARBA00023082"/>
    </source>
</evidence>
<dbReference type="PANTHER" id="PTHR43133:SF66">
    <property type="entry name" value="ECF RNA POLYMERASE SIGMA FACTOR SIGK"/>
    <property type="match status" value="1"/>
</dbReference>
<dbReference type="InterPro" id="IPR014284">
    <property type="entry name" value="RNA_pol_sigma-70_dom"/>
</dbReference>
<accession>A0A3M0G750</accession>
<evidence type="ECO:0000256" key="4">
    <source>
        <dbReference type="ARBA" id="ARBA00023125"/>
    </source>
</evidence>
<evidence type="ECO:0000256" key="5">
    <source>
        <dbReference type="ARBA" id="ARBA00023163"/>
    </source>
</evidence>
<dbReference type="InterPro" id="IPR013249">
    <property type="entry name" value="RNA_pol_sigma70_r4_t2"/>
</dbReference>
<dbReference type="GO" id="GO:0003677">
    <property type="term" value="F:DNA binding"/>
    <property type="evidence" value="ECO:0007669"/>
    <property type="project" value="UniProtKB-KW"/>
</dbReference>
<evidence type="ECO:0000313" key="8">
    <source>
        <dbReference type="EMBL" id="MBM0244504.1"/>
    </source>
</evidence>
<dbReference type="InterPro" id="IPR013324">
    <property type="entry name" value="RNA_pol_sigma_r3/r4-like"/>
</dbReference>
<dbReference type="EMBL" id="JAACBX020000002">
    <property type="protein sequence ID" value="MBM0244504.1"/>
    <property type="molecule type" value="Genomic_DNA"/>
</dbReference>
<comment type="caution">
    <text evidence="9">The sequence shown here is derived from an EMBL/GenBank/DDBJ whole genome shotgun (WGS) entry which is preliminary data.</text>
</comment>
<feature type="domain" description="RNA polymerase sigma-70 region 2" evidence="6">
    <location>
        <begin position="30"/>
        <end position="95"/>
    </location>
</feature>
<dbReference type="InterPro" id="IPR007627">
    <property type="entry name" value="RNA_pol_sigma70_r2"/>
</dbReference>
<evidence type="ECO:0000313" key="10">
    <source>
        <dbReference type="Proteomes" id="UP000270649"/>
    </source>
</evidence>
<dbReference type="OrthoDB" id="9784272at2"/>
<dbReference type="NCBIfam" id="TIGR02937">
    <property type="entry name" value="sigma70-ECF"/>
    <property type="match status" value="1"/>
</dbReference>
<evidence type="ECO:0000259" key="6">
    <source>
        <dbReference type="Pfam" id="PF04542"/>
    </source>
</evidence>
<dbReference type="PANTHER" id="PTHR43133">
    <property type="entry name" value="RNA POLYMERASE ECF-TYPE SIGMA FACTO"/>
    <property type="match status" value="1"/>
</dbReference>